<feature type="transmembrane region" description="Helical" evidence="14">
    <location>
        <begin position="1339"/>
        <end position="1362"/>
    </location>
</feature>
<evidence type="ECO:0000256" key="9">
    <source>
        <dbReference type="ARBA" id="ARBA00023136"/>
    </source>
</evidence>
<dbReference type="InterPro" id="IPR002131">
    <property type="entry name" value="Gphrmn_rcpt_fam"/>
</dbReference>
<dbReference type="Gene3D" id="2.40.70.10">
    <property type="entry name" value="Acid Proteases"/>
    <property type="match status" value="1"/>
</dbReference>
<feature type="transmembrane region" description="Helical" evidence="14">
    <location>
        <begin position="1252"/>
        <end position="1274"/>
    </location>
</feature>
<evidence type="ECO:0000256" key="6">
    <source>
        <dbReference type="ARBA" id="ARBA00022737"/>
    </source>
</evidence>
<feature type="transmembrane region" description="Helical" evidence="14">
    <location>
        <begin position="1466"/>
        <end position="1486"/>
    </location>
</feature>
<evidence type="ECO:0000313" key="16">
    <source>
        <dbReference type="EnsemblMetazoa" id="XP_050505170.1"/>
    </source>
</evidence>
<dbReference type="RefSeq" id="XP_050505170.1">
    <property type="nucleotide sequence ID" value="XM_050649213.1"/>
</dbReference>
<comment type="similarity">
    <text evidence="2">Belongs to the G-protein coupled receptor 1 family.</text>
</comment>
<evidence type="ECO:0000256" key="4">
    <source>
        <dbReference type="ARBA" id="ARBA00022614"/>
    </source>
</evidence>
<keyword evidence="17" id="KW-1185">Reference proteome</keyword>
<comment type="subcellular location">
    <subcellularLocation>
        <location evidence="1">Cell membrane</location>
        <topology evidence="1">Multi-pass membrane protein</topology>
    </subcellularLocation>
</comment>
<feature type="coiled-coil region" evidence="12">
    <location>
        <begin position="20"/>
        <end position="47"/>
    </location>
</feature>
<evidence type="ECO:0000256" key="5">
    <source>
        <dbReference type="ARBA" id="ARBA00022692"/>
    </source>
</evidence>
<evidence type="ECO:0000256" key="2">
    <source>
        <dbReference type="ARBA" id="ARBA00010663"/>
    </source>
</evidence>
<keyword evidence="10" id="KW-0675">Receptor</keyword>
<dbReference type="Gene3D" id="1.20.1070.10">
    <property type="entry name" value="Rhodopsin 7-helix transmembrane proteins"/>
    <property type="match status" value="1"/>
</dbReference>
<keyword evidence="11" id="KW-0807">Transducer</keyword>
<evidence type="ECO:0000256" key="10">
    <source>
        <dbReference type="ARBA" id="ARBA00023170"/>
    </source>
</evidence>
<dbReference type="InterPro" id="IPR001611">
    <property type="entry name" value="Leu-rich_rpt"/>
</dbReference>
<dbReference type="SUPFAM" id="SSF52058">
    <property type="entry name" value="L domain-like"/>
    <property type="match status" value="1"/>
</dbReference>
<keyword evidence="12" id="KW-0175">Coiled coil</keyword>
<sequence length="1605" mass="181769">MSTPEVDGGDRGQLLQNEQLRSDQLKNDQLRNELNRLQKKRATVKGQLSRFETFTNKYTKEQGAQLTDRMDKCRELWREFNDIQTEIEIISDDSQNAESERSDFEEKYFRLIAWAEVKLQELNINENVSAGETSQNIYFHQSPHIDRNVKLPTLNIPSYEGSYTGWLEFYNTFNVLIHSNETLTNVQRFHYLKNSLKGEAAGVIRSLEVSDRNYEEAWGLLKSRYENKKLIAMSHIDSLYNFPNLGKEGGGQLRNFLDTIRKDLRALQSLEEDVEKWDILLIYILEQKLDPITRKEWHKEGMHDKFSTMVDFQGFLERKCQMLEVLEANKQGSKGTSTDHKAKAGNSRSFVAVEGKCQFCEGKHRAYTCKKFINLELGAKREEVKRTRSCWNCLQLGHGVPDCKLGGCKSCGRKHHSLLHDSTFRANSRAQGTGNYTRAQAPPPGVENHAESRANNGNYSHQIQDGSRAHLGNQSTHTNGSNHSRYQGYSMHSSNDNFRTETNQVNTNQERQGNTGAFTSISLGANANQGHFGNDDNNHSFMGNNLRQSSETVVLLSTATVYITGKNGIIHEGRVLLDSGSQSNFMSREFLGKLGLTPKHIDISVKGIGQSSTKITHAVDAMVNSRVNKYSFKASFLVINDIVSNLPSIDINLKLIQIPERLTLADEHFGISTRVDMILGSSVFWQLLCVGQVRIENTNLTVQKTKLGWVVAGAISSQQNMSYFSKIEEHTCNFSVNSSIHKQIEKFWLLEEVGEEHKSTKEEQECERVFKETTVKNEEGRFRVNLLLRNNIKHLGNSSLMAEKRFKQLERRFWWIWITLSVASVYSIDNLSQCQSRSRIPLETYCACNTVPIAQCRCTGPQLIDVPTNLTKELDGLVIENADCMEVLKSDSLLPYSRTLRELTLVNLEKFYYFETGVFHSLLQLQTLYILRAPKLLKIQPDVFDVYLPKLKILRIVDTGLEEMPDLNSLNPTSILHMIDLERNQIQKIQTRQVNNVRAAHFLLNFNQLEVVEEAAFAGSEIANLSFKGNFRLTQLHKKAFSGLQSLRYIDLSGTAITFLPTEGLREIDTLKVQNTKSLKVFPSVFNFQYLKEAWLTYPYHCCAFKFPRTHDPWEYAKHARFVEELQAACKSKNSTESSGVLPTELYKWLPANLTINTEIQSDELWGSEHEVFHNDTNIKLVTTTVCGEIYRNYMEIKCEPEPDAFNPCEDLMGNWGLRVPVWFISFSALIGNLFVIVVISTSHFRLTVSKFLMCNLAFADLCIGVHLLLIAAVDACSIGSYFNSAIDWQEGNGCDVAGFLTVFGNILSVYTLTVITTERWYTITWAIHLNKRLKLRNAVKVMFAGWVCAIFMASLPLLGISSYSKTSICLPLECKGKADTIYLSTLLAFNALAFGLICVCYGSMYKSIREGGRTGSTTSVRSDLTVAKRMALLVFTDFACWAPIAFFGITALLGYPLITVTHTKILLVFFYPLNSCANPCLYALLTQQYRRDFFILMGRYGICKDRAERHKGAIGGKPLPYGSGLQYKKTCVDSSMKAGGASQRGSAMTSMTTVVSVECPMLRTCSRNSSSNYRPESVMALSDFNVRNTNNFHDCNKYIASENL</sequence>
<dbReference type="CDD" id="cd00303">
    <property type="entry name" value="retropepsin_like"/>
    <property type="match status" value="1"/>
</dbReference>
<dbReference type="Pfam" id="PF03564">
    <property type="entry name" value="DUF1759"/>
    <property type="match status" value="1"/>
</dbReference>
<dbReference type="Pfam" id="PF00001">
    <property type="entry name" value="7tm_1"/>
    <property type="match status" value="1"/>
</dbReference>
<evidence type="ECO:0000256" key="8">
    <source>
        <dbReference type="ARBA" id="ARBA00023040"/>
    </source>
</evidence>
<dbReference type="PRINTS" id="PR00237">
    <property type="entry name" value="GPCRRHODOPSN"/>
</dbReference>
<keyword evidence="7 14" id="KW-1133">Transmembrane helix</keyword>
<keyword evidence="4" id="KW-0433">Leucine-rich repeat</keyword>
<evidence type="ECO:0000256" key="14">
    <source>
        <dbReference type="SAM" id="Phobius"/>
    </source>
</evidence>
<dbReference type="InterPro" id="IPR000276">
    <property type="entry name" value="GPCR_Rhodpsn"/>
</dbReference>
<feature type="compositionally biased region" description="Polar residues" evidence="13">
    <location>
        <begin position="472"/>
        <end position="500"/>
    </location>
</feature>
<evidence type="ECO:0000256" key="13">
    <source>
        <dbReference type="SAM" id="MobiDB-lite"/>
    </source>
</evidence>
<dbReference type="Gene3D" id="3.80.10.10">
    <property type="entry name" value="Ribonuclease Inhibitor"/>
    <property type="match status" value="1"/>
</dbReference>
<dbReference type="Proteomes" id="UP001652700">
    <property type="component" value="Unplaced"/>
</dbReference>
<feature type="transmembrane region" description="Helical" evidence="14">
    <location>
        <begin position="1382"/>
        <end position="1405"/>
    </location>
</feature>
<protein>
    <recommendedName>
        <fullName evidence="15">G-protein coupled receptors family 1 profile domain-containing protein</fullName>
    </recommendedName>
</protein>
<dbReference type="PROSITE" id="PS50262">
    <property type="entry name" value="G_PROTEIN_RECEP_F1_2"/>
    <property type="match status" value="1"/>
</dbReference>
<evidence type="ECO:0000256" key="12">
    <source>
        <dbReference type="SAM" id="Coils"/>
    </source>
</evidence>
<dbReference type="PRINTS" id="PR00373">
    <property type="entry name" value="GLYCHORMONER"/>
</dbReference>
<dbReference type="InterPro" id="IPR017452">
    <property type="entry name" value="GPCR_Rhodpsn_7TM"/>
</dbReference>
<dbReference type="CDD" id="cd15136">
    <property type="entry name" value="7tmA_Glyco_hormone_R"/>
    <property type="match status" value="1"/>
</dbReference>
<dbReference type="Pfam" id="PF13855">
    <property type="entry name" value="LRR_8"/>
    <property type="match status" value="1"/>
</dbReference>
<dbReference type="InterPro" id="IPR005312">
    <property type="entry name" value="DUF1759"/>
</dbReference>
<feature type="compositionally biased region" description="Polar residues" evidence="13">
    <location>
        <begin position="424"/>
        <end position="438"/>
    </location>
</feature>
<keyword evidence="3" id="KW-1003">Cell membrane</keyword>
<evidence type="ECO:0000256" key="1">
    <source>
        <dbReference type="ARBA" id="ARBA00004651"/>
    </source>
</evidence>
<dbReference type="PANTHER" id="PTHR24372">
    <property type="entry name" value="GLYCOPROTEIN HORMONE RECEPTOR"/>
    <property type="match status" value="1"/>
</dbReference>
<keyword evidence="5 14" id="KW-0812">Transmembrane</keyword>
<evidence type="ECO:0000256" key="7">
    <source>
        <dbReference type="ARBA" id="ARBA00022989"/>
    </source>
</evidence>
<feature type="compositionally biased region" description="Polar residues" evidence="13">
    <location>
        <begin position="453"/>
        <end position="465"/>
    </location>
</feature>
<evidence type="ECO:0000256" key="3">
    <source>
        <dbReference type="ARBA" id="ARBA00022475"/>
    </source>
</evidence>
<keyword evidence="6" id="KW-0677">Repeat</keyword>
<accession>A0ABM5K4Q4</accession>
<feature type="transmembrane region" description="Helical" evidence="14">
    <location>
        <begin position="1297"/>
        <end position="1318"/>
    </location>
</feature>
<organism evidence="16 17">
    <name type="scientific">Diabrotica virgifera virgifera</name>
    <name type="common">western corn rootworm</name>
    <dbReference type="NCBI Taxonomy" id="50390"/>
    <lineage>
        <taxon>Eukaryota</taxon>
        <taxon>Metazoa</taxon>
        <taxon>Ecdysozoa</taxon>
        <taxon>Arthropoda</taxon>
        <taxon>Hexapoda</taxon>
        <taxon>Insecta</taxon>
        <taxon>Pterygota</taxon>
        <taxon>Neoptera</taxon>
        <taxon>Endopterygota</taxon>
        <taxon>Coleoptera</taxon>
        <taxon>Polyphaga</taxon>
        <taxon>Cucujiformia</taxon>
        <taxon>Chrysomeloidea</taxon>
        <taxon>Chrysomelidae</taxon>
        <taxon>Galerucinae</taxon>
        <taxon>Diabroticina</taxon>
        <taxon>Diabroticites</taxon>
        <taxon>Diabrotica</taxon>
    </lineage>
</organism>
<dbReference type="InterPro" id="IPR021109">
    <property type="entry name" value="Peptidase_aspartic_dom_sf"/>
</dbReference>
<keyword evidence="8" id="KW-0297">G-protein coupled receptor</keyword>
<evidence type="ECO:0000256" key="11">
    <source>
        <dbReference type="ARBA" id="ARBA00023224"/>
    </source>
</evidence>
<dbReference type="EnsemblMetazoa" id="XM_050649213.1">
    <property type="protein sequence ID" value="XP_050505170.1"/>
    <property type="gene ID" value="LOC114327466"/>
</dbReference>
<reference evidence="16" key="1">
    <citation type="submission" date="2025-05" db="UniProtKB">
        <authorList>
            <consortium name="EnsemblMetazoa"/>
        </authorList>
    </citation>
    <scope>IDENTIFICATION</scope>
</reference>
<feature type="transmembrane region" description="Helical" evidence="14">
    <location>
        <begin position="1220"/>
        <end position="1240"/>
    </location>
</feature>
<evidence type="ECO:0000259" key="15">
    <source>
        <dbReference type="PROSITE" id="PS50262"/>
    </source>
</evidence>
<feature type="region of interest" description="Disordered" evidence="13">
    <location>
        <begin position="422"/>
        <end position="500"/>
    </location>
</feature>
<name>A0ABM5K4Q4_DIAVI</name>
<evidence type="ECO:0000313" key="17">
    <source>
        <dbReference type="Proteomes" id="UP001652700"/>
    </source>
</evidence>
<feature type="domain" description="G-protein coupled receptors family 1 profile" evidence="15">
    <location>
        <begin position="1232"/>
        <end position="1483"/>
    </location>
</feature>
<dbReference type="InterPro" id="IPR032675">
    <property type="entry name" value="LRR_dom_sf"/>
</dbReference>
<dbReference type="SUPFAM" id="SSF81321">
    <property type="entry name" value="Family A G protein-coupled receptor-like"/>
    <property type="match status" value="1"/>
</dbReference>
<keyword evidence="9 14" id="KW-0472">Membrane</keyword>
<feature type="transmembrane region" description="Helical" evidence="14">
    <location>
        <begin position="1432"/>
        <end position="1454"/>
    </location>
</feature>
<dbReference type="PROSITE" id="PS00237">
    <property type="entry name" value="G_PROTEIN_RECEP_F1_1"/>
    <property type="match status" value="1"/>
</dbReference>
<dbReference type="GeneID" id="114327466"/>
<dbReference type="PANTHER" id="PTHR24372:SF74">
    <property type="entry name" value="LP13728P"/>
    <property type="match status" value="1"/>
</dbReference>
<proteinExistence type="inferred from homology"/>